<dbReference type="EMBL" id="KZ857500">
    <property type="protein sequence ID" value="RDX41822.1"/>
    <property type="molecule type" value="Genomic_DNA"/>
</dbReference>
<keyword evidence="1" id="KW-1133">Transmembrane helix</keyword>
<dbReference type="Proteomes" id="UP000256964">
    <property type="component" value="Unassembled WGS sequence"/>
</dbReference>
<feature type="transmembrane region" description="Helical" evidence="1">
    <location>
        <begin position="60"/>
        <end position="78"/>
    </location>
</feature>
<keyword evidence="1" id="KW-0812">Transmembrane</keyword>
<gene>
    <name evidence="2" type="ORF">OH76DRAFT_177861</name>
</gene>
<name>A0A371CNI5_9APHY</name>
<proteinExistence type="predicted"/>
<reference evidence="2 3" key="1">
    <citation type="journal article" date="2018" name="Biotechnol. Biofuels">
        <title>Integrative visual omics of the white-rot fungus Polyporus brumalis exposes the biotechnological potential of its oxidative enzymes for delignifying raw plant biomass.</title>
        <authorList>
            <person name="Miyauchi S."/>
            <person name="Rancon A."/>
            <person name="Drula E."/>
            <person name="Hage H."/>
            <person name="Chaduli D."/>
            <person name="Favel A."/>
            <person name="Grisel S."/>
            <person name="Henrissat B."/>
            <person name="Herpoel-Gimbert I."/>
            <person name="Ruiz-Duenas F.J."/>
            <person name="Chevret D."/>
            <person name="Hainaut M."/>
            <person name="Lin J."/>
            <person name="Wang M."/>
            <person name="Pangilinan J."/>
            <person name="Lipzen A."/>
            <person name="Lesage-Meessen L."/>
            <person name="Navarro D."/>
            <person name="Riley R."/>
            <person name="Grigoriev I.V."/>
            <person name="Zhou S."/>
            <person name="Raouche S."/>
            <person name="Rosso M.N."/>
        </authorList>
    </citation>
    <scope>NUCLEOTIDE SEQUENCE [LARGE SCALE GENOMIC DNA]</scope>
    <source>
        <strain evidence="2 3">BRFM 1820</strain>
    </source>
</reference>
<keyword evidence="1" id="KW-0472">Membrane</keyword>
<protein>
    <submittedName>
        <fullName evidence="2">Uncharacterized protein</fullName>
    </submittedName>
</protein>
<evidence type="ECO:0000256" key="1">
    <source>
        <dbReference type="SAM" id="Phobius"/>
    </source>
</evidence>
<dbReference type="AlphaFoldDB" id="A0A371CNI5"/>
<organism evidence="2 3">
    <name type="scientific">Lentinus brumalis</name>
    <dbReference type="NCBI Taxonomy" id="2498619"/>
    <lineage>
        <taxon>Eukaryota</taxon>
        <taxon>Fungi</taxon>
        <taxon>Dikarya</taxon>
        <taxon>Basidiomycota</taxon>
        <taxon>Agaricomycotina</taxon>
        <taxon>Agaricomycetes</taxon>
        <taxon>Polyporales</taxon>
        <taxon>Polyporaceae</taxon>
        <taxon>Lentinus</taxon>
    </lineage>
</organism>
<accession>A0A371CNI5</accession>
<evidence type="ECO:0000313" key="3">
    <source>
        <dbReference type="Proteomes" id="UP000256964"/>
    </source>
</evidence>
<sequence>MYPVKRLCVKMAYAHGLPTCCLTPGGSGGGSGHGARVLTRTGIPYCTACYPILISLPASAFIPSGILGCLGVTVLYRLGRWFYP</sequence>
<evidence type="ECO:0000313" key="2">
    <source>
        <dbReference type="EMBL" id="RDX41822.1"/>
    </source>
</evidence>
<keyword evidence="3" id="KW-1185">Reference proteome</keyword>